<dbReference type="EMBL" id="CTEE01000001">
    <property type="protein sequence ID" value="CQD11840.1"/>
    <property type="molecule type" value="Genomic_DNA"/>
</dbReference>
<name>A0A0E4CMX1_MYCLN</name>
<evidence type="ECO:0000313" key="3">
    <source>
        <dbReference type="Proteomes" id="UP000199251"/>
    </source>
</evidence>
<evidence type="ECO:0000256" key="1">
    <source>
        <dbReference type="SAM" id="MobiDB-lite"/>
    </source>
</evidence>
<dbReference type="STRING" id="141349.BN1232_02228"/>
<accession>A0A0E4CMX1</accession>
<gene>
    <name evidence="2" type="ORF">BN1232_02228</name>
</gene>
<organism evidence="2 3">
    <name type="scientific">Mycobacterium lentiflavum</name>
    <dbReference type="NCBI Taxonomy" id="141349"/>
    <lineage>
        <taxon>Bacteria</taxon>
        <taxon>Bacillati</taxon>
        <taxon>Actinomycetota</taxon>
        <taxon>Actinomycetes</taxon>
        <taxon>Mycobacteriales</taxon>
        <taxon>Mycobacteriaceae</taxon>
        <taxon>Mycobacterium</taxon>
        <taxon>Mycobacterium simiae complex</taxon>
    </lineage>
</organism>
<dbReference type="AlphaFoldDB" id="A0A0E4CMX1"/>
<sequence length="72" mass="7518">MQIAPRLSAPGATVDFPTTEGPAMTTATTTPAETAASLTDDQLVQAILGRLLDMVGTLAGSEPEARIARRHR</sequence>
<proteinExistence type="predicted"/>
<feature type="region of interest" description="Disordered" evidence="1">
    <location>
        <begin position="1"/>
        <end position="22"/>
    </location>
</feature>
<evidence type="ECO:0000313" key="2">
    <source>
        <dbReference type="EMBL" id="CQD11840.1"/>
    </source>
</evidence>
<dbReference type="Proteomes" id="UP000199251">
    <property type="component" value="Unassembled WGS sequence"/>
</dbReference>
<protein>
    <submittedName>
        <fullName evidence="2">Uncharacterized protein</fullName>
    </submittedName>
</protein>
<reference evidence="2 3" key="1">
    <citation type="submission" date="2015-03" db="EMBL/GenBank/DDBJ databases">
        <authorList>
            <person name="Urmite Genomes"/>
        </authorList>
    </citation>
    <scope>NUCLEOTIDE SEQUENCE [LARGE SCALE GENOMIC DNA]</scope>
    <source>
        <strain evidence="2 3">CSUR P1491</strain>
    </source>
</reference>